<dbReference type="EMBL" id="JBHRSK010000006">
    <property type="protein sequence ID" value="MFC2968495.1"/>
    <property type="molecule type" value="Genomic_DNA"/>
</dbReference>
<dbReference type="Proteomes" id="UP001595443">
    <property type="component" value="Unassembled WGS sequence"/>
</dbReference>
<sequence length="416" mass="45224">MAEHGGPPARLLDLSRLVSRAGLAAPTGIDRVEQAYLSELLARPEPLFALVRTTLGFVLLDREGAAALAQRIAGERGWGAADLLGRLSQRRAPLRARAEADLRRLALGRARPRGLARLLRRHLPDGTAYLNTGHSNLSARVFDAVHALPGGRVAVLIHDTIPLDYPQFAAPGLPDAFRARLQRVGAAADLVIYNSARSQADAEHHFALWGRVPPALVSHLGVDLPRPDPSEIPAGLDLGRPWFVTLGTIEPRKNHALLIDIWEAMAKDPPPGGMPRLFVIGRRGWNNAALFARLERSPVMRHHVFELGALPDGAVAALLQGAAGLLFPSFAEGYGLPPLEAAALGVPVLCGDLAIYRETLGDYPVYAEVSDRYLWRRTIEAMADNARMSKGLREGRGEVPRLSTWRDHFGPVLRVT</sequence>
<accession>A0ABV7AH26</accession>
<reference evidence="4" key="1">
    <citation type="journal article" date="2019" name="Int. J. Syst. Evol. Microbiol.">
        <title>The Global Catalogue of Microorganisms (GCM) 10K type strain sequencing project: providing services to taxonomists for standard genome sequencing and annotation.</title>
        <authorList>
            <consortium name="The Broad Institute Genomics Platform"/>
            <consortium name="The Broad Institute Genome Sequencing Center for Infectious Disease"/>
            <person name="Wu L."/>
            <person name="Ma J."/>
        </authorList>
    </citation>
    <scope>NUCLEOTIDE SEQUENCE [LARGE SCALE GENOMIC DNA]</scope>
    <source>
        <strain evidence="4">KCTC 62192</strain>
    </source>
</reference>
<name>A0ABV7AH26_9RHOB</name>
<dbReference type="RefSeq" id="WP_377833194.1">
    <property type="nucleotide sequence ID" value="NZ_JBHRSK010000006.1"/>
</dbReference>
<evidence type="ECO:0000313" key="3">
    <source>
        <dbReference type="EMBL" id="MFC2968495.1"/>
    </source>
</evidence>
<protein>
    <submittedName>
        <fullName evidence="3">Glycosyltransferase family 4 protein</fullName>
    </submittedName>
</protein>
<dbReference type="PANTHER" id="PTHR46401:SF2">
    <property type="entry name" value="GLYCOSYLTRANSFERASE WBBK-RELATED"/>
    <property type="match status" value="1"/>
</dbReference>
<organism evidence="3 4">
    <name type="scientific">Acidimangrovimonas pyrenivorans</name>
    <dbReference type="NCBI Taxonomy" id="2030798"/>
    <lineage>
        <taxon>Bacteria</taxon>
        <taxon>Pseudomonadati</taxon>
        <taxon>Pseudomonadota</taxon>
        <taxon>Alphaproteobacteria</taxon>
        <taxon>Rhodobacterales</taxon>
        <taxon>Paracoccaceae</taxon>
        <taxon>Acidimangrovimonas</taxon>
    </lineage>
</organism>
<dbReference type="InterPro" id="IPR001296">
    <property type="entry name" value="Glyco_trans_1"/>
</dbReference>
<feature type="domain" description="Glycosyl transferase family 1" evidence="2">
    <location>
        <begin position="237"/>
        <end position="363"/>
    </location>
</feature>
<keyword evidence="1" id="KW-0808">Transferase</keyword>
<dbReference type="CDD" id="cd03809">
    <property type="entry name" value="GT4_MtfB-like"/>
    <property type="match status" value="1"/>
</dbReference>
<evidence type="ECO:0000256" key="1">
    <source>
        <dbReference type="ARBA" id="ARBA00022679"/>
    </source>
</evidence>
<gene>
    <name evidence="3" type="ORF">ACFOES_10350</name>
</gene>
<comment type="caution">
    <text evidence="3">The sequence shown here is derived from an EMBL/GenBank/DDBJ whole genome shotgun (WGS) entry which is preliminary data.</text>
</comment>
<dbReference type="PANTHER" id="PTHR46401">
    <property type="entry name" value="GLYCOSYLTRANSFERASE WBBK-RELATED"/>
    <property type="match status" value="1"/>
</dbReference>
<dbReference type="SUPFAM" id="SSF53756">
    <property type="entry name" value="UDP-Glycosyltransferase/glycogen phosphorylase"/>
    <property type="match status" value="1"/>
</dbReference>
<keyword evidence="4" id="KW-1185">Reference proteome</keyword>
<evidence type="ECO:0000259" key="2">
    <source>
        <dbReference type="Pfam" id="PF00534"/>
    </source>
</evidence>
<dbReference type="Gene3D" id="3.40.50.2000">
    <property type="entry name" value="Glycogen Phosphorylase B"/>
    <property type="match status" value="2"/>
</dbReference>
<evidence type="ECO:0000313" key="4">
    <source>
        <dbReference type="Proteomes" id="UP001595443"/>
    </source>
</evidence>
<proteinExistence type="predicted"/>
<dbReference type="Pfam" id="PF00534">
    <property type="entry name" value="Glycos_transf_1"/>
    <property type="match status" value="1"/>
</dbReference>